<gene>
    <name evidence="10" type="primary">apaH</name>
    <name evidence="10" type="ORF">D9V80_00585</name>
</gene>
<dbReference type="NCBIfam" id="TIGR00668">
    <property type="entry name" value="apaH"/>
    <property type="match status" value="1"/>
</dbReference>
<dbReference type="AlphaFoldDB" id="A0A4D6YNP5"/>
<evidence type="ECO:0000256" key="2">
    <source>
        <dbReference type="ARBA" id="ARBA00005419"/>
    </source>
</evidence>
<sequence length="271" mass="31752">MTIYLVGDIHGCFDQLKLILKKVKFNKNIDQLWVTGDLVSRGPKSFEVVQYLFSLEDAVYLVLGNHDLFFILSYLNYQKGNPLRKDTISFFQNKESEILIQWLRRQPLLRVNYQHKFILSHAGIFPQWTLSVAQKCARNAEKILSSDQCCEYLNKINIDKNNFWNDSLTPFNNFAFTINALTRIRYCESNGNLNMLEKSPPSLKDSDNNLIPWFLMENSIPIEFSFVFGHWSALDGKGTPKRFFPLDTGCCWGKKLTLLRWEDKKFFFQPF</sequence>
<dbReference type="InterPro" id="IPR050126">
    <property type="entry name" value="Ap4A_hydrolase"/>
</dbReference>
<proteinExistence type="inferred from homology"/>
<evidence type="ECO:0000256" key="3">
    <source>
        <dbReference type="ARBA" id="ARBA00012506"/>
    </source>
</evidence>
<organism evidence="10 11">
    <name type="scientific">Buchnera aphidicola</name>
    <name type="common">Thelaxes californica</name>
    <dbReference type="NCBI Taxonomy" id="1315998"/>
    <lineage>
        <taxon>Bacteria</taxon>
        <taxon>Pseudomonadati</taxon>
        <taxon>Pseudomonadota</taxon>
        <taxon>Gammaproteobacteria</taxon>
        <taxon>Enterobacterales</taxon>
        <taxon>Erwiniaceae</taxon>
        <taxon>Buchnera</taxon>
    </lineage>
</organism>
<feature type="domain" description="Calcineurin-like phosphoesterase" evidence="9">
    <location>
        <begin position="1"/>
        <end position="140"/>
    </location>
</feature>
<dbReference type="GO" id="GO:0005737">
    <property type="term" value="C:cytoplasm"/>
    <property type="evidence" value="ECO:0007669"/>
    <property type="project" value="TreeGrafter"/>
</dbReference>
<evidence type="ECO:0000313" key="10">
    <source>
        <dbReference type="EMBL" id="QCI26665.1"/>
    </source>
</evidence>
<evidence type="ECO:0000313" key="11">
    <source>
        <dbReference type="Proteomes" id="UP000298782"/>
    </source>
</evidence>
<comment type="catalytic activity">
    <reaction evidence="8">
        <text>P(1),P(4)-bis(5'-adenosyl) tetraphosphate + H2O = 2 ADP + 2 H(+)</text>
        <dbReference type="Rhea" id="RHEA:24252"/>
        <dbReference type="ChEBI" id="CHEBI:15377"/>
        <dbReference type="ChEBI" id="CHEBI:15378"/>
        <dbReference type="ChEBI" id="CHEBI:58141"/>
        <dbReference type="ChEBI" id="CHEBI:456216"/>
        <dbReference type="EC" id="3.6.1.41"/>
    </reaction>
</comment>
<dbReference type="PIRSF" id="PIRSF000903">
    <property type="entry name" value="B5n-ttraPtase_sm"/>
    <property type="match status" value="1"/>
</dbReference>
<evidence type="ECO:0000256" key="6">
    <source>
        <dbReference type="ARBA" id="ARBA00032248"/>
    </source>
</evidence>
<comment type="similarity">
    <text evidence="2">Belongs to the Ap4A hydrolase family.</text>
</comment>
<dbReference type="PANTHER" id="PTHR42850:SF11">
    <property type="entry name" value="BIS(5'-NUCLEOSYL)-TETRAPHOSPHATASE [SYMMETRICAL]"/>
    <property type="match status" value="1"/>
</dbReference>
<keyword evidence="4 10" id="KW-0378">Hydrolase</keyword>
<dbReference type="EMBL" id="CP034852">
    <property type="protein sequence ID" value="QCI26665.1"/>
    <property type="molecule type" value="Genomic_DNA"/>
</dbReference>
<evidence type="ECO:0000259" key="9">
    <source>
        <dbReference type="Pfam" id="PF00149"/>
    </source>
</evidence>
<protein>
    <recommendedName>
        <fullName evidence="3">bis(5'-nucleosyl)-tetraphosphatase (symmetrical)</fullName>
        <ecNumber evidence="3">3.6.1.41</ecNumber>
    </recommendedName>
    <alternativeName>
        <fullName evidence="6">Ap4A hydrolase</fullName>
    </alternativeName>
    <alternativeName>
        <fullName evidence="5">Diadenosine 5',5'''-P1,P4-tetraphosphate pyrophosphohydrolase</fullName>
    </alternativeName>
    <alternativeName>
        <fullName evidence="7">Diadenosine tetraphosphatase</fullName>
    </alternativeName>
</protein>
<accession>A0A4D6YNP5</accession>
<evidence type="ECO:0000256" key="5">
    <source>
        <dbReference type="ARBA" id="ARBA00031248"/>
    </source>
</evidence>
<dbReference type="Gene3D" id="3.60.21.10">
    <property type="match status" value="1"/>
</dbReference>
<dbReference type="InterPro" id="IPR004617">
    <property type="entry name" value="ApaH"/>
</dbReference>
<reference evidence="10 11" key="2">
    <citation type="submission" date="2019-05" db="EMBL/GenBank/DDBJ databases">
        <title>Genome evolution of the obligate endosymbiont Buchnera aphidicola.</title>
        <authorList>
            <person name="Moran N.A."/>
        </authorList>
    </citation>
    <scope>NUCLEOTIDE SEQUENCE [LARGE SCALE GENOMIC DNA]</scope>
    <source>
        <strain evidence="10 11">Tca</strain>
    </source>
</reference>
<dbReference type="Pfam" id="PF00149">
    <property type="entry name" value="Metallophos"/>
    <property type="match status" value="1"/>
</dbReference>
<evidence type="ECO:0000256" key="4">
    <source>
        <dbReference type="ARBA" id="ARBA00022801"/>
    </source>
</evidence>
<dbReference type="RefSeq" id="WP_158353209.1">
    <property type="nucleotide sequence ID" value="NZ_CP034852.1"/>
</dbReference>
<dbReference type="GO" id="GO:0008803">
    <property type="term" value="F:bis(5'-nucleosyl)-tetraphosphatase (symmetrical) activity"/>
    <property type="evidence" value="ECO:0007669"/>
    <property type="project" value="UniProtKB-EC"/>
</dbReference>
<dbReference type="GO" id="GO:0016791">
    <property type="term" value="F:phosphatase activity"/>
    <property type="evidence" value="ECO:0007669"/>
    <property type="project" value="TreeGrafter"/>
</dbReference>
<keyword evidence="11" id="KW-1185">Reference proteome</keyword>
<dbReference type="NCBIfam" id="NF001204">
    <property type="entry name" value="PRK00166.1"/>
    <property type="match status" value="1"/>
</dbReference>
<dbReference type="SUPFAM" id="SSF56300">
    <property type="entry name" value="Metallo-dependent phosphatases"/>
    <property type="match status" value="1"/>
</dbReference>
<comment type="function">
    <text evidence="1">Hydrolyzes diadenosine 5',5'''-P1,P4-tetraphosphate to yield ADP.</text>
</comment>
<dbReference type="OrthoDB" id="9807890at2"/>
<dbReference type="GO" id="GO:0110154">
    <property type="term" value="P:RNA decapping"/>
    <property type="evidence" value="ECO:0007669"/>
    <property type="project" value="TreeGrafter"/>
</dbReference>
<name>A0A4D6YNP5_9GAMM</name>
<dbReference type="Proteomes" id="UP000298782">
    <property type="component" value="Chromosome"/>
</dbReference>
<evidence type="ECO:0000256" key="8">
    <source>
        <dbReference type="ARBA" id="ARBA00049417"/>
    </source>
</evidence>
<dbReference type="EC" id="3.6.1.41" evidence="3"/>
<dbReference type="InterPro" id="IPR029052">
    <property type="entry name" value="Metallo-depent_PP-like"/>
</dbReference>
<evidence type="ECO:0000256" key="7">
    <source>
        <dbReference type="ARBA" id="ARBA00033210"/>
    </source>
</evidence>
<dbReference type="PANTHER" id="PTHR42850">
    <property type="entry name" value="METALLOPHOSPHOESTERASE"/>
    <property type="match status" value="1"/>
</dbReference>
<reference evidence="10 11" key="1">
    <citation type="submission" date="2018-12" db="EMBL/GenBank/DDBJ databases">
        <authorList>
            <person name="Chong R.A."/>
        </authorList>
    </citation>
    <scope>NUCLEOTIDE SEQUENCE [LARGE SCALE GENOMIC DNA]</scope>
    <source>
        <strain evidence="10 11">Tca</strain>
    </source>
</reference>
<dbReference type="InterPro" id="IPR004843">
    <property type="entry name" value="Calcineurin-like_PHP"/>
</dbReference>
<evidence type="ECO:0000256" key="1">
    <source>
        <dbReference type="ARBA" id="ARBA00003413"/>
    </source>
</evidence>